<dbReference type="InterPro" id="IPR046341">
    <property type="entry name" value="SET_dom_sf"/>
</dbReference>
<feature type="compositionally biased region" description="Polar residues" evidence="2">
    <location>
        <begin position="826"/>
        <end position="842"/>
    </location>
</feature>
<name>A0ABR4BVM3_9HELO</name>
<sequence>MTERPLSISTQNAIPVQTAIQSTTVNSVSDARPVTESVEEEPYTIKCICDYHDDDGNTIYCEKCDTWQHIECYYPGQVDDASREEFDHSCADCKPRPLILDRRQATDRQTQMRRDKVPNDSPDKKTKRPPAKSHKKKTKPSDLQVNGHHDPDHHKNASPSEHHPHTKKSKGHRSTQSISSQMKRSPPINARPHNHAHPPSPAHTPPEIGNSNGHVYNDRFVTLYDDDESRTTSTNSFASLQVSNRMGLWLQSPQKLKEDANAIKDNVFQVLTVPVDSLKWPTLRIETKKSIQENGPTLTWRCVRNTAPLTEAGRICPIYGVIKFQVEYCSDPQSRWAEAAHPQPFVIFHPQLPLVIDMRVEGSEYRYVRRSCRPNTALETFLAHDTEYHFWLTSEQPLAANEQVTIQWDFRFPNNELGNRYKRLLNLGEEERAVSDVSDVTDEEYEDLSNLILTVLSDHGGCACDLGSECAFVRFHRDYLGRSHAQTNGVKPKKGRKTKQNHISPTSTGHATNSRAASEGQGDQYDDDDNQSVSGSVRSKPRSRDMTPSQNGEPNGILTENSEREKRKLAALEDSFRKMEQGQPPRKKKRASDGSNMSISSHNAGTHPPPKPRQRSVVPRASISQASGPATNAGRSHKYVDASTASRRHSGSPTSTTSPTNVVRSPDTRASPSQSVRYRSRHPSTNPKPTYKDSEAQTEEVENAWWHESTPKSKKRSILTLSKRLLNNRHNIQKQQIARAAQQPILTNGDQGSVRASPVESMDIDLPNHEDRRQTQSPTETKTRNMSIASSTPSIDVSGSVDVAMTDAPAVTSATAIKPPPPPWPTQSHKVASSKPASTQKSPDLRVQMPPASVFPNSNLSAPLSGTGTATPSSASSTAQSPFGTGHFPPPVAATVVNGVNPSPIKTTKKLSLSDYAARRKKTDSSTKPSAGSSPTIPPAVLKPSLSTIEEARVQGGLEGSAIVESPAAIEKSVNPLAAVSGPTSEPLANGPSTNEKSNSTL</sequence>
<dbReference type="Proteomes" id="UP001595075">
    <property type="component" value="Unassembled WGS sequence"/>
</dbReference>
<evidence type="ECO:0000313" key="5">
    <source>
        <dbReference type="Proteomes" id="UP001595075"/>
    </source>
</evidence>
<evidence type="ECO:0000256" key="2">
    <source>
        <dbReference type="SAM" id="MobiDB-lite"/>
    </source>
</evidence>
<feature type="compositionally biased region" description="Polar residues" evidence="2">
    <location>
        <begin position="926"/>
        <end position="935"/>
    </location>
</feature>
<feature type="compositionally biased region" description="Polar residues" evidence="2">
    <location>
        <begin position="775"/>
        <end position="797"/>
    </location>
</feature>
<feature type="compositionally biased region" description="Polar residues" evidence="2">
    <location>
        <begin position="174"/>
        <end position="183"/>
    </location>
</feature>
<feature type="region of interest" description="Disordered" evidence="2">
    <location>
        <begin position="101"/>
        <end position="214"/>
    </location>
</feature>
<dbReference type="InterPro" id="IPR013083">
    <property type="entry name" value="Znf_RING/FYVE/PHD"/>
</dbReference>
<dbReference type="SUPFAM" id="SSF57903">
    <property type="entry name" value="FYVE/PHD zinc finger"/>
    <property type="match status" value="1"/>
</dbReference>
<feature type="region of interest" description="Disordered" evidence="2">
    <location>
        <begin position="975"/>
        <end position="1002"/>
    </location>
</feature>
<feature type="compositionally biased region" description="Basic and acidic residues" evidence="2">
    <location>
        <begin position="147"/>
        <end position="163"/>
    </location>
</feature>
<feature type="compositionally biased region" description="Polar residues" evidence="2">
    <location>
        <begin position="593"/>
        <end position="604"/>
    </location>
</feature>
<feature type="compositionally biased region" description="Basic residues" evidence="2">
    <location>
        <begin position="491"/>
        <end position="500"/>
    </location>
</feature>
<organism evidence="4 5">
    <name type="scientific">Oculimacula yallundae</name>
    <dbReference type="NCBI Taxonomy" id="86028"/>
    <lineage>
        <taxon>Eukaryota</taxon>
        <taxon>Fungi</taxon>
        <taxon>Dikarya</taxon>
        <taxon>Ascomycota</taxon>
        <taxon>Pezizomycotina</taxon>
        <taxon>Leotiomycetes</taxon>
        <taxon>Helotiales</taxon>
        <taxon>Ploettnerulaceae</taxon>
        <taxon>Oculimacula</taxon>
    </lineage>
</organism>
<feature type="region of interest" description="Disordered" evidence="2">
    <location>
        <begin position="813"/>
        <end position="886"/>
    </location>
</feature>
<dbReference type="PROSITE" id="PS50280">
    <property type="entry name" value="SET"/>
    <property type="match status" value="1"/>
</dbReference>
<dbReference type="PANTHER" id="PTHR46462">
    <property type="entry name" value="UPSET, ISOFORM A"/>
    <property type="match status" value="1"/>
</dbReference>
<dbReference type="PANTHER" id="PTHR46462:SF3">
    <property type="entry name" value="UPSET, ISOFORM A"/>
    <property type="match status" value="1"/>
</dbReference>
<reference evidence="4 5" key="1">
    <citation type="journal article" date="2024" name="Commun. Biol.">
        <title>Comparative genomic analysis of thermophilic fungi reveals convergent evolutionary adaptations and gene losses.</title>
        <authorList>
            <person name="Steindorff A.S."/>
            <person name="Aguilar-Pontes M.V."/>
            <person name="Robinson A.J."/>
            <person name="Andreopoulos B."/>
            <person name="LaButti K."/>
            <person name="Kuo A."/>
            <person name="Mondo S."/>
            <person name="Riley R."/>
            <person name="Otillar R."/>
            <person name="Haridas S."/>
            <person name="Lipzen A."/>
            <person name="Grimwood J."/>
            <person name="Schmutz J."/>
            <person name="Clum A."/>
            <person name="Reid I.D."/>
            <person name="Moisan M.C."/>
            <person name="Butler G."/>
            <person name="Nguyen T.T.M."/>
            <person name="Dewar K."/>
            <person name="Conant G."/>
            <person name="Drula E."/>
            <person name="Henrissat B."/>
            <person name="Hansel C."/>
            <person name="Singer S."/>
            <person name="Hutchinson M.I."/>
            <person name="de Vries R.P."/>
            <person name="Natvig D.O."/>
            <person name="Powell A.J."/>
            <person name="Tsang A."/>
            <person name="Grigoriev I.V."/>
        </authorList>
    </citation>
    <scope>NUCLEOTIDE SEQUENCE [LARGE SCALE GENOMIC DNA]</scope>
    <source>
        <strain evidence="4 5">CBS 494.80</strain>
    </source>
</reference>
<feature type="compositionally biased region" description="Basic residues" evidence="2">
    <location>
        <begin position="164"/>
        <end position="173"/>
    </location>
</feature>
<feature type="domain" description="SET" evidence="3">
    <location>
        <begin position="283"/>
        <end position="409"/>
    </location>
</feature>
<evidence type="ECO:0000259" key="3">
    <source>
        <dbReference type="PROSITE" id="PS50280"/>
    </source>
</evidence>
<evidence type="ECO:0000313" key="4">
    <source>
        <dbReference type="EMBL" id="KAL2061646.1"/>
    </source>
</evidence>
<feature type="region of interest" description="Disordered" evidence="2">
    <location>
        <begin position="484"/>
        <end position="716"/>
    </location>
</feature>
<dbReference type="Gene3D" id="2.170.270.10">
    <property type="entry name" value="SET domain"/>
    <property type="match status" value="1"/>
</dbReference>
<dbReference type="SUPFAM" id="SSF82199">
    <property type="entry name" value="SET domain"/>
    <property type="match status" value="1"/>
</dbReference>
<dbReference type="Gene3D" id="3.30.40.10">
    <property type="entry name" value="Zinc/RING finger domain, C3HC4 (zinc finger)"/>
    <property type="match status" value="1"/>
</dbReference>
<dbReference type="EMBL" id="JAZHXI010000018">
    <property type="protein sequence ID" value="KAL2061646.1"/>
    <property type="molecule type" value="Genomic_DNA"/>
</dbReference>
<feature type="compositionally biased region" description="Polar residues" evidence="2">
    <location>
        <begin position="622"/>
        <end position="634"/>
    </location>
</feature>
<feature type="compositionally biased region" description="Low complexity" evidence="2">
    <location>
        <begin position="865"/>
        <end position="882"/>
    </location>
</feature>
<accession>A0ABR4BVM3</accession>
<proteinExistence type="predicted"/>
<feature type="compositionally biased region" description="Low complexity" evidence="2">
    <location>
        <begin position="735"/>
        <end position="745"/>
    </location>
</feature>
<feature type="compositionally biased region" description="Low complexity" evidence="2">
    <location>
        <begin position="651"/>
        <end position="665"/>
    </location>
</feature>
<protein>
    <recommendedName>
        <fullName evidence="3">SET domain-containing protein</fullName>
    </recommendedName>
</protein>
<feature type="compositionally biased region" description="Basic and acidic residues" evidence="2">
    <location>
        <begin position="101"/>
        <end position="124"/>
    </location>
</feature>
<comment type="caution">
    <text evidence="4">The sequence shown here is derived from an EMBL/GenBank/DDBJ whole genome shotgun (WGS) entry which is preliminary data.</text>
</comment>
<feature type="compositionally biased region" description="Basic residues" evidence="2">
    <location>
        <begin position="125"/>
        <end position="138"/>
    </location>
</feature>
<feature type="compositionally biased region" description="Polar residues" evidence="2">
    <location>
        <begin position="855"/>
        <end position="864"/>
    </location>
</feature>
<keyword evidence="5" id="KW-1185">Reference proteome</keyword>
<feature type="region of interest" description="Disordered" evidence="2">
    <location>
        <begin position="735"/>
        <end position="799"/>
    </location>
</feature>
<dbReference type="InterPro" id="IPR001214">
    <property type="entry name" value="SET_dom"/>
</dbReference>
<dbReference type="InterPro" id="IPR011011">
    <property type="entry name" value="Znf_FYVE_PHD"/>
</dbReference>
<feature type="region of interest" description="Disordered" evidence="2">
    <location>
        <begin position="899"/>
        <end position="944"/>
    </location>
</feature>
<gene>
    <name evidence="4" type="ORF">VTL71DRAFT_7023</name>
</gene>
<keyword evidence="1" id="KW-0156">Chromatin regulator</keyword>
<evidence type="ECO:0000256" key="1">
    <source>
        <dbReference type="ARBA" id="ARBA00022853"/>
    </source>
</evidence>
<feature type="compositionally biased region" description="Polar residues" evidence="2">
    <location>
        <begin position="668"/>
        <end position="688"/>
    </location>
</feature>
<feature type="compositionally biased region" description="Basic and acidic residues" evidence="2">
    <location>
        <begin position="561"/>
        <end position="580"/>
    </location>
</feature>
<feature type="compositionally biased region" description="Polar residues" evidence="2">
    <location>
        <begin position="991"/>
        <end position="1002"/>
    </location>
</feature>
<feature type="compositionally biased region" description="Polar residues" evidence="2">
    <location>
        <begin position="501"/>
        <end position="516"/>
    </location>
</feature>